<sequence length="42" mass="4737">MKIIISNPVANIVAVFLFLSCFLQIAFQVFMHSGVVDLRIQL</sequence>
<keyword evidence="1" id="KW-0472">Membrane</keyword>
<gene>
    <name evidence="2" type="ORF">HUJ06_020780</name>
</gene>
<dbReference type="PROSITE" id="PS51257">
    <property type="entry name" value="PROKAR_LIPOPROTEIN"/>
    <property type="match status" value="1"/>
</dbReference>
<reference evidence="2 3" key="1">
    <citation type="journal article" date="2020" name="Mol. Biol. Evol.">
        <title>Distinct Expression and Methylation Patterns for Genes with Different Fates following a Single Whole-Genome Duplication in Flowering Plants.</title>
        <authorList>
            <person name="Shi T."/>
            <person name="Rahmani R.S."/>
            <person name="Gugger P.F."/>
            <person name="Wang M."/>
            <person name="Li H."/>
            <person name="Zhang Y."/>
            <person name="Li Z."/>
            <person name="Wang Q."/>
            <person name="Van de Peer Y."/>
            <person name="Marchal K."/>
            <person name="Chen J."/>
        </authorList>
    </citation>
    <scope>NUCLEOTIDE SEQUENCE [LARGE SCALE GENOMIC DNA]</scope>
    <source>
        <tissue evidence="2">Leaf</tissue>
    </source>
</reference>
<protein>
    <submittedName>
        <fullName evidence="2">Uncharacterized protein</fullName>
    </submittedName>
</protein>
<comment type="caution">
    <text evidence="2">The sequence shown here is derived from an EMBL/GenBank/DDBJ whole genome shotgun (WGS) entry which is preliminary data.</text>
</comment>
<proteinExistence type="predicted"/>
<keyword evidence="3" id="KW-1185">Reference proteome</keyword>
<evidence type="ECO:0000313" key="2">
    <source>
        <dbReference type="EMBL" id="DAD19317.1"/>
    </source>
</evidence>
<feature type="transmembrane region" description="Helical" evidence="1">
    <location>
        <begin position="12"/>
        <end position="31"/>
    </location>
</feature>
<organism evidence="2 3">
    <name type="scientific">Nelumbo nucifera</name>
    <name type="common">Sacred lotus</name>
    <dbReference type="NCBI Taxonomy" id="4432"/>
    <lineage>
        <taxon>Eukaryota</taxon>
        <taxon>Viridiplantae</taxon>
        <taxon>Streptophyta</taxon>
        <taxon>Embryophyta</taxon>
        <taxon>Tracheophyta</taxon>
        <taxon>Spermatophyta</taxon>
        <taxon>Magnoliopsida</taxon>
        <taxon>Proteales</taxon>
        <taxon>Nelumbonaceae</taxon>
        <taxon>Nelumbo</taxon>
    </lineage>
</organism>
<dbReference type="EMBL" id="DUZY01000001">
    <property type="protein sequence ID" value="DAD19317.1"/>
    <property type="molecule type" value="Genomic_DNA"/>
</dbReference>
<dbReference type="Proteomes" id="UP000607653">
    <property type="component" value="Unassembled WGS sequence"/>
</dbReference>
<dbReference type="AlphaFoldDB" id="A0A822XGG3"/>
<evidence type="ECO:0000313" key="3">
    <source>
        <dbReference type="Proteomes" id="UP000607653"/>
    </source>
</evidence>
<name>A0A822XGG3_NELNU</name>
<keyword evidence="1" id="KW-1133">Transmembrane helix</keyword>
<evidence type="ECO:0000256" key="1">
    <source>
        <dbReference type="SAM" id="Phobius"/>
    </source>
</evidence>
<accession>A0A822XGG3</accession>
<keyword evidence="1" id="KW-0812">Transmembrane</keyword>